<dbReference type="GO" id="GO:0016740">
    <property type="term" value="F:transferase activity"/>
    <property type="evidence" value="ECO:0007669"/>
    <property type="project" value="UniProtKB-KW"/>
</dbReference>
<accession>A0A380LQ38</accession>
<dbReference type="RefSeq" id="WP_022789959.1">
    <property type="nucleotide sequence ID" value="NZ_UHFX01000003.1"/>
</dbReference>
<protein>
    <submittedName>
        <fullName evidence="2">Aspartyl/glutamyl-tRNA amidotransferase subunit A</fullName>
        <ecNumber evidence="2">6.3.5.-</ecNumber>
        <ecNumber evidence="2">6.3.5.7</ecNumber>
    </submittedName>
</protein>
<evidence type="ECO:0000259" key="1">
    <source>
        <dbReference type="Pfam" id="PF01425"/>
    </source>
</evidence>
<feature type="domain" description="Amidase" evidence="1">
    <location>
        <begin position="32"/>
        <end position="421"/>
    </location>
</feature>
<dbReference type="PANTHER" id="PTHR11895:SF151">
    <property type="entry name" value="GLUTAMYL-TRNA(GLN) AMIDOTRANSFERASE SUBUNIT A"/>
    <property type="match status" value="1"/>
</dbReference>
<dbReference type="Proteomes" id="UP000255523">
    <property type="component" value="Unassembled WGS sequence"/>
</dbReference>
<evidence type="ECO:0000313" key="3">
    <source>
        <dbReference type="Proteomes" id="UP000255523"/>
    </source>
</evidence>
<dbReference type="InterPro" id="IPR023631">
    <property type="entry name" value="Amidase_dom"/>
</dbReference>
<proteinExistence type="predicted"/>
<dbReference type="InterPro" id="IPR036928">
    <property type="entry name" value="AS_sf"/>
</dbReference>
<dbReference type="Pfam" id="PF01425">
    <property type="entry name" value="Amidase"/>
    <property type="match status" value="1"/>
</dbReference>
<dbReference type="EC" id="6.3.5.7" evidence="2"/>
<dbReference type="GO" id="GO:0050567">
    <property type="term" value="F:glutaminyl-tRNA synthase (glutamine-hydrolyzing) activity"/>
    <property type="evidence" value="ECO:0007669"/>
    <property type="project" value="UniProtKB-EC"/>
</dbReference>
<dbReference type="EMBL" id="UHFX01000003">
    <property type="protein sequence ID" value="SUO03946.1"/>
    <property type="molecule type" value="Genomic_DNA"/>
</dbReference>
<keyword evidence="2" id="KW-0808">Transferase</keyword>
<dbReference type="EC" id="6.3.5.-" evidence="2"/>
<dbReference type="PANTHER" id="PTHR11895">
    <property type="entry name" value="TRANSAMIDASE"/>
    <property type="match status" value="1"/>
</dbReference>
<gene>
    <name evidence="2" type="primary">gatA</name>
    <name evidence="2" type="ORF">NCTC11087_00830</name>
</gene>
<dbReference type="InterPro" id="IPR020556">
    <property type="entry name" value="Amidase_CS"/>
</dbReference>
<keyword evidence="3" id="KW-1185">Reference proteome</keyword>
<keyword evidence="2" id="KW-0436">Ligase</keyword>
<dbReference type="OrthoDB" id="9811471at2"/>
<reference evidence="2 3" key="1">
    <citation type="submission" date="2018-06" db="EMBL/GenBank/DDBJ databases">
        <authorList>
            <consortium name="Pathogen Informatics"/>
            <person name="Doyle S."/>
        </authorList>
    </citation>
    <scope>NUCLEOTIDE SEQUENCE [LARGE SCALE GENOMIC DNA]</scope>
    <source>
        <strain evidence="2 3">NCTC11087</strain>
    </source>
</reference>
<dbReference type="PROSITE" id="PS00571">
    <property type="entry name" value="AMIDASES"/>
    <property type="match status" value="1"/>
</dbReference>
<sequence length="437" mass="48142">MPLTRENIRKQCEFAQQKTQAIVSFVVPEIQDKGRFKDIRIALKDNISLKGYPLQAGSKILEGYQCPYDATIVEKIKQEGGCIVAKTAMDELGMGGSGNNDIHGPVIHPWDASRIPGGSSSGCAALVAVDGADVAVGTDTGDSIRKPASYMGLVGLKPTYGRISRFGIVPYASSMDTVGILARSIEQVESVYDVLKGQDERDLMTFLPKSLEKAPQKKQELLRLAVFDSISEDADPVLKARLQKLIEQLETKQTIKHVQMPQSLLALIDPVYTVIANAEACSNHANLDGLRFGLSSKDQSVENIRSRGFSWEVKKRFLCGAYALHKENQERLFIKAQKIRRKLVDAYASMFTEADIVFSLTTPDVAPLISEYKEDTSIGLSYLKLSNFSGYPSISIPFGHKEGLPFGLHLAAKPCREDLLLKAAKMFSQVIQEMDHV</sequence>
<dbReference type="Gene3D" id="3.90.1300.10">
    <property type="entry name" value="Amidase signature (AS) domain"/>
    <property type="match status" value="1"/>
</dbReference>
<dbReference type="SUPFAM" id="SSF75304">
    <property type="entry name" value="Amidase signature (AS) enzymes"/>
    <property type="match status" value="1"/>
</dbReference>
<dbReference type="AlphaFoldDB" id="A0A380LQ38"/>
<dbReference type="GeneID" id="77461805"/>
<evidence type="ECO:0000313" key="2">
    <source>
        <dbReference type="EMBL" id="SUO03946.1"/>
    </source>
</evidence>
<name>A0A380LQ38_9FIRM</name>
<organism evidence="2 3">
    <name type="scientific">Faecalicoccus pleomorphus</name>
    <dbReference type="NCBI Taxonomy" id="1323"/>
    <lineage>
        <taxon>Bacteria</taxon>
        <taxon>Bacillati</taxon>
        <taxon>Bacillota</taxon>
        <taxon>Erysipelotrichia</taxon>
        <taxon>Erysipelotrichales</taxon>
        <taxon>Erysipelotrichaceae</taxon>
        <taxon>Faecalicoccus</taxon>
    </lineage>
</organism>
<dbReference type="InterPro" id="IPR000120">
    <property type="entry name" value="Amidase"/>
</dbReference>